<evidence type="ECO:0000259" key="5">
    <source>
        <dbReference type="Pfam" id="PF25636"/>
    </source>
</evidence>
<accession>A7K9C7</accession>
<feature type="coiled-coil region" evidence="1">
    <location>
        <begin position="86"/>
        <end position="113"/>
    </location>
</feature>
<evidence type="ECO:0000259" key="4">
    <source>
        <dbReference type="Pfam" id="PF19202"/>
    </source>
</evidence>
<keyword evidence="3" id="KW-1133">Transmembrane helix</keyword>
<feature type="domain" description="PBCV-1 P7 disulphide-bonded" evidence="5">
    <location>
        <begin position="251"/>
        <end position="287"/>
    </location>
</feature>
<feature type="transmembrane region" description="Helical" evidence="3">
    <location>
        <begin position="6"/>
        <end position="28"/>
    </location>
</feature>
<dbReference type="OrthoDB" id="3379at10239"/>
<dbReference type="Pfam" id="PF25636">
    <property type="entry name" value="PBCV1_P7"/>
    <property type="match status" value="2"/>
</dbReference>
<evidence type="ECO:0000256" key="1">
    <source>
        <dbReference type="SAM" id="Coils"/>
    </source>
</evidence>
<proteinExistence type="predicted"/>
<feature type="compositionally biased region" description="Acidic residues" evidence="2">
    <location>
        <begin position="342"/>
        <end position="351"/>
    </location>
</feature>
<dbReference type="RefSeq" id="YP_001426998.1">
    <property type="nucleotide sequence ID" value="NC_008724.1"/>
</dbReference>
<feature type="compositionally biased region" description="Pro residues" evidence="2">
    <location>
        <begin position="365"/>
        <end position="393"/>
    </location>
</feature>
<dbReference type="Proteomes" id="UP000202420">
    <property type="component" value="Segment"/>
</dbReference>
<organism evidence="6 7">
    <name type="scientific">Chlorovirus heliozoae</name>
    <dbReference type="NCBI Taxonomy" id="322019"/>
    <lineage>
        <taxon>Viruses</taxon>
        <taxon>Varidnaviria</taxon>
        <taxon>Bamfordvirae</taxon>
        <taxon>Nucleocytoviricota</taxon>
        <taxon>Megaviricetes</taxon>
        <taxon>Algavirales</taxon>
        <taxon>Phycodnaviridae</taxon>
        <taxon>Chlorovirus</taxon>
    </lineage>
</organism>
<dbReference type="InterPro" id="IPR043659">
    <property type="entry name" value="Exolysin_DUF5874"/>
</dbReference>
<keyword evidence="3" id="KW-0472">Membrane</keyword>
<dbReference type="Pfam" id="PF19202">
    <property type="entry name" value="DUF5874"/>
    <property type="match status" value="1"/>
</dbReference>
<feature type="domain" description="DUF5874" evidence="4">
    <location>
        <begin position="403"/>
        <end position="457"/>
    </location>
</feature>
<evidence type="ECO:0000256" key="3">
    <source>
        <dbReference type="SAM" id="Phobius"/>
    </source>
</evidence>
<evidence type="ECO:0000313" key="6">
    <source>
        <dbReference type="EMBL" id="ABT16651.1"/>
    </source>
</evidence>
<reference evidence="6 7" key="1">
    <citation type="submission" date="2006-09" db="EMBL/GenBank/DDBJ databases">
        <title>Sequence and annotation of the 288-kb ATCV-1 virus that infects an endosymbiotic Chlorella strain of the heliozoon Acanthocystis turfacea.</title>
        <authorList>
            <person name="Fitzgerald L.A."/>
            <person name="Graves M.V."/>
            <person name="Li X."/>
            <person name="Pfitzner A.J.P."/>
            <person name="Hartigan J."/>
            <person name="Van Etten J.L."/>
        </authorList>
    </citation>
    <scope>NUCLEOTIDE SEQUENCE [LARGE SCALE GENOMIC DNA]</scope>
    <source>
        <strain evidence="6 7">ATCV-1</strain>
    </source>
</reference>
<gene>
    <name evidence="6" type="primary">Z517R</name>
    <name evidence="6" type="ORF">ATCV1_Z517R</name>
</gene>
<dbReference type="GeneID" id="5470471"/>
<keyword evidence="7" id="KW-1185">Reference proteome</keyword>
<dbReference type="KEGG" id="vg:5470471"/>
<dbReference type="EMBL" id="EF101928">
    <property type="protein sequence ID" value="ABT16651.1"/>
    <property type="molecule type" value="Genomic_DNA"/>
</dbReference>
<name>A7K9C7_9PHYC</name>
<evidence type="ECO:0000256" key="2">
    <source>
        <dbReference type="SAM" id="MobiDB-lite"/>
    </source>
</evidence>
<sequence length="608" mass="65219">MKTWVIITLVSIVLASVGTAVALVIIYLKKRSKFVASSAYNQSVVDQGVVTQALATQTQIVENAVDIVGQTLDDAQGIQDGAFSEFSQTNRELQDLQQNLAEASTASEALQALQTAEDTSVKADKALQGAQQDLSFYNKTRDTIATNTSNAIQTITQDLKKQAAALASFKKDLQEKTVQQANLVNNPSVTQPTLDNKPSIRTVWDAAIQFLIMSPPPDVALKQLAEIYDITTQDANELAKAAKEYVQPSKCEAITRISVGGQWVCPDGWTDTGRNWGDVDGATQCTRGPCPPLSPNACGYAKRVAKGNGFACPTGYKDTGRPATSIYQCSIGPCGPTPADPIVDDGGDDGDWGNGGDDGGDDSEPPSPAPRPTPAPKPTPAPAPRPTPAPKPVSCPEFQVMSNGKCICDPNPANGVTWDGKNCVCDYNAGFTWNEKTRKCVKSAAPKPSPSPSGGGCPSGGWKDAWGSVYTSYPAPGSKEWDEYSGGKYLGLFAYINGKKSEDWVKSNNIASVFNSKNGRNDNEMKKNYAGKYIWVRNKKNGNCMKVQIVDTCGDGDCKGCCTRNANKSNSGMLIDLEKYTAKRFYGSGYYENNGEPANFEALEWQFA</sequence>
<evidence type="ECO:0000313" key="7">
    <source>
        <dbReference type="Proteomes" id="UP000202420"/>
    </source>
</evidence>
<feature type="domain" description="PBCV-1 P7 disulphide-bonded" evidence="5">
    <location>
        <begin position="298"/>
        <end position="322"/>
    </location>
</feature>
<keyword evidence="1" id="KW-0175">Coiled coil</keyword>
<protein>
    <submittedName>
        <fullName evidence="6">Uncharacterized protein Z517R</fullName>
    </submittedName>
</protein>
<dbReference type="InterPro" id="IPR057988">
    <property type="entry name" value="PBCV1_P7"/>
</dbReference>
<feature type="region of interest" description="Disordered" evidence="2">
    <location>
        <begin position="338"/>
        <end position="394"/>
    </location>
</feature>
<keyword evidence="3" id="KW-0812">Transmembrane</keyword>